<organism evidence="1 2">
    <name type="scientific">Rhizobium calliandrae</name>
    <dbReference type="NCBI Taxonomy" id="1312182"/>
    <lineage>
        <taxon>Bacteria</taxon>
        <taxon>Pseudomonadati</taxon>
        <taxon>Pseudomonadota</taxon>
        <taxon>Alphaproteobacteria</taxon>
        <taxon>Hyphomicrobiales</taxon>
        <taxon>Rhizobiaceae</taxon>
        <taxon>Rhizobium/Agrobacterium group</taxon>
        <taxon>Rhizobium</taxon>
    </lineage>
</organism>
<dbReference type="RefSeq" id="WP_285884595.1">
    <property type="nucleotide sequence ID" value="NZ_JARFYN010000096.1"/>
</dbReference>
<name>A0ABT7KPV7_9HYPH</name>
<accession>A0ABT7KPV7</accession>
<proteinExistence type="predicted"/>
<dbReference type="Proteomes" id="UP001172630">
    <property type="component" value="Unassembled WGS sequence"/>
</dbReference>
<keyword evidence="2" id="KW-1185">Reference proteome</keyword>
<evidence type="ECO:0000313" key="1">
    <source>
        <dbReference type="EMBL" id="MDL2410654.1"/>
    </source>
</evidence>
<gene>
    <name evidence="1" type="ORF">PY650_34820</name>
</gene>
<sequence>MVSAKRLRIHQAAMHRDFIEQEAKHRLKKIEEVRSQVAVIMPSTPTASFDVAVEHLPLHVIDKLEVMDLRHLIFGMIAYADKALGLNDSDVAKLWLAMTTRK</sequence>
<dbReference type="EMBL" id="JARFYN010000096">
    <property type="protein sequence ID" value="MDL2410654.1"/>
    <property type="molecule type" value="Genomic_DNA"/>
</dbReference>
<protein>
    <submittedName>
        <fullName evidence="1">Uncharacterized protein</fullName>
    </submittedName>
</protein>
<evidence type="ECO:0000313" key="2">
    <source>
        <dbReference type="Proteomes" id="UP001172630"/>
    </source>
</evidence>
<reference evidence="1" key="1">
    <citation type="submission" date="2023-06" db="EMBL/GenBank/DDBJ databases">
        <title>Phylogenetic Diversity of Rhizobium strains.</title>
        <authorList>
            <person name="Moura F.T."/>
            <person name="Helene L.C.F."/>
            <person name="Hungria M."/>
        </authorList>
    </citation>
    <scope>NUCLEOTIDE SEQUENCE</scope>
    <source>
        <strain evidence="1">CCGE524</strain>
    </source>
</reference>
<comment type="caution">
    <text evidence="1">The sequence shown here is derived from an EMBL/GenBank/DDBJ whole genome shotgun (WGS) entry which is preliminary data.</text>
</comment>